<proteinExistence type="predicted"/>
<dbReference type="AlphaFoldDB" id="A0AAN5D2D2"/>
<dbReference type="EMBL" id="BTRK01000005">
    <property type="protein sequence ID" value="GMR55308.1"/>
    <property type="molecule type" value="Genomic_DNA"/>
</dbReference>
<comment type="caution">
    <text evidence="1">The sequence shown here is derived from an EMBL/GenBank/DDBJ whole genome shotgun (WGS) entry which is preliminary data.</text>
</comment>
<protein>
    <submittedName>
        <fullName evidence="1">Uncharacterized protein</fullName>
    </submittedName>
</protein>
<accession>A0AAN5D2D2</accession>
<sequence length="97" mass="11519">RENILSHELETERRHIEKYRYRNDELKYRLEKFDVWLQQLQQNPAANEQQTQLVMQQMQQLQDHLGKMHQYQNWITASAAALAPPPAALAPPVKRTV</sequence>
<keyword evidence="2" id="KW-1185">Reference proteome</keyword>
<feature type="non-terminal residue" evidence="1">
    <location>
        <position position="97"/>
    </location>
</feature>
<dbReference type="Proteomes" id="UP001328107">
    <property type="component" value="Unassembled WGS sequence"/>
</dbReference>
<evidence type="ECO:0000313" key="1">
    <source>
        <dbReference type="EMBL" id="GMR55308.1"/>
    </source>
</evidence>
<feature type="non-terminal residue" evidence="1">
    <location>
        <position position="1"/>
    </location>
</feature>
<name>A0AAN5D2D2_9BILA</name>
<evidence type="ECO:0000313" key="2">
    <source>
        <dbReference type="Proteomes" id="UP001328107"/>
    </source>
</evidence>
<gene>
    <name evidence="1" type="ORF">PMAYCL1PPCAC_25503</name>
</gene>
<reference evidence="2" key="1">
    <citation type="submission" date="2022-10" db="EMBL/GenBank/DDBJ databases">
        <title>Genome assembly of Pristionchus species.</title>
        <authorList>
            <person name="Yoshida K."/>
            <person name="Sommer R.J."/>
        </authorList>
    </citation>
    <scope>NUCLEOTIDE SEQUENCE [LARGE SCALE GENOMIC DNA]</scope>
    <source>
        <strain evidence="2">RS5460</strain>
    </source>
</reference>
<organism evidence="1 2">
    <name type="scientific">Pristionchus mayeri</name>
    <dbReference type="NCBI Taxonomy" id="1317129"/>
    <lineage>
        <taxon>Eukaryota</taxon>
        <taxon>Metazoa</taxon>
        <taxon>Ecdysozoa</taxon>
        <taxon>Nematoda</taxon>
        <taxon>Chromadorea</taxon>
        <taxon>Rhabditida</taxon>
        <taxon>Rhabditina</taxon>
        <taxon>Diplogasteromorpha</taxon>
        <taxon>Diplogasteroidea</taxon>
        <taxon>Neodiplogasteridae</taxon>
        <taxon>Pristionchus</taxon>
    </lineage>
</organism>